<keyword evidence="1" id="KW-0472">Membrane</keyword>
<evidence type="ECO:0000313" key="2">
    <source>
        <dbReference type="EMBL" id="MBB5343512.1"/>
    </source>
</evidence>
<dbReference type="AlphaFoldDB" id="A0A7W8J8Y6"/>
<gene>
    <name evidence="2" type="ORF">HDF10_001487</name>
</gene>
<protein>
    <submittedName>
        <fullName evidence="2">Uncharacterized protein</fullName>
    </submittedName>
</protein>
<feature type="transmembrane region" description="Helical" evidence="1">
    <location>
        <begin position="94"/>
        <end position="113"/>
    </location>
</feature>
<comment type="caution">
    <text evidence="2">The sequence shown here is derived from an EMBL/GenBank/DDBJ whole genome shotgun (WGS) entry which is preliminary data.</text>
</comment>
<dbReference type="InterPro" id="IPR058068">
    <property type="entry name" value="LIC_13387-like"/>
</dbReference>
<dbReference type="EMBL" id="JACHDZ010000002">
    <property type="protein sequence ID" value="MBB5343512.1"/>
    <property type="molecule type" value="Genomic_DNA"/>
</dbReference>
<sequence length="141" mass="15159">MKAAMWFRAAAVLMLLFAVGHTYGFLAFRPNTAEGLAVWNAMNSVHFSEAGSTFSYGGFYKGFGLSISATQVFIAWLTWMLASMAKRGSNDARTIAWGLFVVQCVGFVLSLLYFAVPPAVLSALGALCFMMGAVSMQRSAG</sequence>
<keyword evidence="1" id="KW-1133">Transmembrane helix</keyword>
<keyword evidence="1" id="KW-0812">Transmembrane</keyword>
<evidence type="ECO:0000256" key="1">
    <source>
        <dbReference type="SAM" id="Phobius"/>
    </source>
</evidence>
<reference evidence="2 3" key="1">
    <citation type="submission" date="2020-08" db="EMBL/GenBank/DDBJ databases">
        <title>Genomic Encyclopedia of Type Strains, Phase IV (KMG-V): Genome sequencing to study the core and pangenomes of soil and plant-associated prokaryotes.</title>
        <authorList>
            <person name="Whitman W."/>
        </authorList>
    </citation>
    <scope>NUCLEOTIDE SEQUENCE [LARGE SCALE GENOMIC DNA]</scope>
    <source>
        <strain evidence="2 3">M8US30</strain>
    </source>
</reference>
<dbReference type="NCBIfam" id="NF047765">
    <property type="entry name" value="LIC_13387_fam"/>
    <property type="match status" value="1"/>
</dbReference>
<organism evidence="2 3">
    <name type="scientific">Tunturiibacter lichenicola</name>
    <dbReference type="NCBI Taxonomy" id="2051959"/>
    <lineage>
        <taxon>Bacteria</taxon>
        <taxon>Pseudomonadati</taxon>
        <taxon>Acidobacteriota</taxon>
        <taxon>Terriglobia</taxon>
        <taxon>Terriglobales</taxon>
        <taxon>Acidobacteriaceae</taxon>
        <taxon>Tunturiibacter</taxon>
    </lineage>
</organism>
<proteinExistence type="predicted"/>
<name>A0A7W8J8Y6_9BACT</name>
<accession>A0A7W8J8Y6</accession>
<feature type="transmembrane region" description="Helical" evidence="1">
    <location>
        <begin position="59"/>
        <end position="82"/>
    </location>
</feature>
<dbReference type="Proteomes" id="UP000569092">
    <property type="component" value="Unassembled WGS sequence"/>
</dbReference>
<evidence type="ECO:0000313" key="3">
    <source>
        <dbReference type="Proteomes" id="UP000569092"/>
    </source>
</evidence>